<evidence type="ECO:0000313" key="3">
    <source>
        <dbReference type="EMBL" id="CCD14793.1"/>
    </source>
</evidence>
<evidence type="ECO:0000256" key="1">
    <source>
        <dbReference type="SAM" id="Coils"/>
    </source>
</evidence>
<dbReference type="AlphaFoldDB" id="F9WC06"/>
<gene>
    <name evidence="3" type="ORF">TCIL3000_0_53790</name>
</gene>
<feature type="region of interest" description="Disordered" evidence="2">
    <location>
        <begin position="10"/>
        <end position="38"/>
    </location>
</feature>
<proteinExistence type="predicted"/>
<name>F9WC06_TRYCI</name>
<organism evidence="3 4">
    <name type="scientific">Trypanosoma congolense (strain IL3000)</name>
    <dbReference type="NCBI Taxonomy" id="1068625"/>
    <lineage>
        <taxon>Eukaryota</taxon>
        <taxon>Discoba</taxon>
        <taxon>Euglenozoa</taxon>
        <taxon>Kinetoplastea</taxon>
        <taxon>Metakinetoplastina</taxon>
        <taxon>Trypanosomatida</taxon>
        <taxon>Trypanosomatidae</taxon>
        <taxon>Trypanosoma</taxon>
        <taxon>Nannomonas</taxon>
    </lineage>
</organism>
<evidence type="ECO:0000256" key="2">
    <source>
        <dbReference type="SAM" id="MobiDB-lite"/>
    </source>
</evidence>
<feature type="region of interest" description="Disordered" evidence="2">
    <location>
        <begin position="274"/>
        <end position="293"/>
    </location>
</feature>
<reference evidence="3 4" key="2">
    <citation type="journal article" date="2012" name="Proc. Natl. Acad. Sci. U.S.A.">
        <title>Antigenic diversity is generated by distinct evolutionary mechanisms in African trypanosome species.</title>
        <authorList>
            <person name="Jackson A.P."/>
            <person name="Berry A."/>
            <person name="Aslett M."/>
            <person name="Allison H.C."/>
            <person name="Burton P."/>
            <person name="Vavrova-Anderson J."/>
            <person name="Brown R."/>
            <person name="Browne H."/>
            <person name="Corton N."/>
            <person name="Hauser H."/>
            <person name="Gamble J."/>
            <person name="Gilderthorp R."/>
            <person name="Marcello L."/>
            <person name="McQuillan J."/>
            <person name="Otto T.D."/>
            <person name="Quail M.A."/>
            <person name="Sanders M.J."/>
            <person name="van Tonder A."/>
            <person name="Ginger M.L."/>
            <person name="Field M.C."/>
            <person name="Barry J.D."/>
            <person name="Hertz-Fowler C."/>
            <person name="Berriman M."/>
        </authorList>
    </citation>
    <scope>NUCLEOTIDE SEQUENCE [LARGE SCALE GENOMIC DNA]</scope>
    <source>
        <strain evidence="3 4">IL3000</strain>
    </source>
</reference>
<dbReference type="EMBL" id="CAEQ01001650">
    <property type="protein sequence ID" value="CCD14793.1"/>
    <property type="molecule type" value="Genomic_DNA"/>
</dbReference>
<dbReference type="VEuPathDB" id="TriTrypDB:TcIL3000_0_53790"/>
<keyword evidence="1" id="KW-0175">Coiled coil</keyword>
<feature type="coiled-coil region" evidence="1">
    <location>
        <begin position="340"/>
        <end position="367"/>
    </location>
</feature>
<comment type="caution">
    <text evidence="3">The sequence shown here is derived from an EMBL/GenBank/DDBJ whole genome shotgun (WGS) entry which is preliminary data.</text>
</comment>
<dbReference type="Proteomes" id="UP000000702">
    <property type="component" value="Unassembled WGS sequence"/>
</dbReference>
<keyword evidence="4" id="KW-1185">Reference proteome</keyword>
<feature type="region of interest" description="Disordered" evidence="2">
    <location>
        <begin position="521"/>
        <end position="540"/>
    </location>
</feature>
<protein>
    <submittedName>
        <fullName evidence="3">WGS project CAEQ00000000 data, annotated contig 2168</fullName>
    </submittedName>
</protein>
<reference evidence="4" key="1">
    <citation type="submission" date="2011-07" db="EMBL/GenBank/DDBJ databases">
        <title>Divergent evolution of antigenic variation in African trypanosomes.</title>
        <authorList>
            <person name="Jackson A.P."/>
            <person name="Berry A."/>
            <person name="Allison H.C."/>
            <person name="Burton P."/>
            <person name="Anderson J."/>
            <person name="Aslett M."/>
            <person name="Brown R."/>
            <person name="Corton N."/>
            <person name="Harris D."/>
            <person name="Hauser H."/>
            <person name="Gamble J."/>
            <person name="Gilderthorp R."/>
            <person name="McQuillan J."/>
            <person name="Quail M.A."/>
            <person name="Sanders M."/>
            <person name="Van Tonder A."/>
            <person name="Ginger M.L."/>
            <person name="Donelson J.E."/>
            <person name="Field M.C."/>
            <person name="Barry J.D."/>
            <person name="Berriman M."/>
            <person name="Hertz-Fowler C."/>
        </authorList>
    </citation>
    <scope>NUCLEOTIDE SEQUENCE [LARGE SCALE GENOMIC DNA]</scope>
    <source>
        <strain evidence="4">IL3000</strain>
    </source>
</reference>
<sequence length="554" mass="61698">MVREALISEWVDATEKEHEEATPMSYSLEPHTPEAVSPSAAIAHEENTLDPQDVAPCQGSIPNAINQHEKRLKSTGKNVPYHVMLAPPLARRQRELGDTATSTLYRTRLKDMKAVNGTSLPWFTASRRLNSLSTTMPEISSVRLSTRHSKHSLDVHLFSCITELHHRSQMSRYGTQTRCATVSPGARLFDFLACGTQRRLGKANKQHEYGKLPQGINQDECGRSVSIMRAAATISGVWARPWPKKPVAANRFLTPDLVSLPETKKEERKVAAAGVDAAGDEEEKCDKNSNDGNVLDQIRDVEAEDTERKNEVKKKLCYPRDVTRDRADTVGALQRRHNKVSDAVEARRKLRASIRREERKSRKLRKVAAQGNGDVDRLCFSKSGSQLDSAPVAEDHRKLSGFASNTHLVDKHSDLQREKATRKLLVASEAELVEKLRAKNNNTALGSVGGPISAASVRKKNCATRVQFHCQLVRRSVESLGERERNPIGKPRGVGKRISEILTDIAETKEVLPQCEETKCEKDPTKFEADGANSVDDDVLDRPSEIFHLTDMPH</sequence>
<accession>F9WC06</accession>
<evidence type="ECO:0000313" key="4">
    <source>
        <dbReference type="Proteomes" id="UP000000702"/>
    </source>
</evidence>